<dbReference type="PANTHER" id="PTHR46795:SF1">
    <property type="entry name" value="ABC TRANSPORTER PERMEASE PROTEIN"/>
    <property type="match status" value="1"/>
</dbReference>
<protein>
    <recommendedName>
        <fullName evidence="4">Cell division protein FtsX</fullName>
    </recommendedName>
</protein>
<name>A0ABW7P517_9GAMM</name>
<comment type="caution">
    <text evidence="2">The sequence shown here is derived from an EMBL/GenBank/DDBJ whole genome shotgun (WGS) entry which is preliminary data.</text>
</comment>
<accession>A0ABW7P517</accession>
<dbReference type="InterPro" id="IPR052536">
    <property type="entry name" value="ABC-4_Integral_Memb_Prot"/>
</dbReference>
<sequence length="94" mass="10674">ETVDVSEKLENMVPKEHTSDFQTRAPSYQIVKQGVALMLFIGLFVSVLFFIVQGSMLYLRMFTEIEDTRVQVLALKRIGVTDKEIHSILGKQIG</sequence>
<evidence type="ECO:0000313" key="2">
    <source>
        <dbReference type="EMBL" id="MFH7566592.1"/>
    </source>
</evidence>
<evidence type="ECO:0000313" key="3">
    <source>
        <dbReference type="Proteomes" id="UP001610706"/>
    </source>
</evidence>
<gene>
    <name evidence="2" type="ORF">AB9R89_14940</name>
</gene>
<reference evidence="2 3" key="1">
    <citation type="submission" date="2024-08" db="EMBL/GenBank/DDBJ databases">
        <title>Oceanimonas smirnovii Genome sequencing and assembly.</title>
        <authorList>
            <person name="Tang B."/>
        </authorList>
    </citation>
    <scope>NUCLEOTIDE SEQUENCE [LARGE SCALE GENOMIC DNA]</scope>
    <source>
        <strain evidence="2 3">OS2020-119</strain>
    </source>
</reference>
<keyword evidence="1" id="KW-1133">Transmembrane helix</keyword>
<evidence type="ECO:0000256" key="1">
    <source>
        <dbReference type="SAM" id="Phobius"/>
    </source>
</evidence>
<dbReference type="Proteomes" id="UP001610706">
    <property type="component" value="Unassembled WGS sequence"/>
</dbReference>
<keyword evidence="1" id="KW-0812">Transmembrane</keyword>
<feature type="non-terminal residue" evidence="2">
    <location>
        <position position="1"/>
    </location>
</feature>
<evidence type="ECO:0008006" key="4">
    <source>
        <dbReference type="Google" id="ProtNLM"/>
    </source>
</evidence>
<proteinExistence type="predicted"/>
<keyword evidence="1" id="KW-0472">Membrane</keyword>
<organism evidence="2 3">
    <name type="scientific">Oceanimonas smirnovii</name>
    <dbReference type="NCBI Taxonomy" id="264574"/>
    <lineage>
        <taxon>Bacteria</taxon>
        <taxon>Pseudomonadati</taxon>
        <taxon>Pseudomonadota</taxon>
        <taxon>Gammaproteobacteria</taxon>
        <taxon>Aeromonadales</taxon>
        <taxon>Aeromonadaceae</taxon>
        <taxon>Oceanimonas</taxon>
    </lineage>
</organism>
<feature type="transmembrane region" description="Helical" evidence="1">
    <location>
        <begin position="35"/>
        <end position="59"/>
    </location>
</feature>
<feature type="non-terminal residue" evidence="2">
    <location>
        <position position="94"/>
    </location>
</feature>
<keyword evidence="3" id="KW-1185">Reference proteome</keyword>
<dbReference type="PANTHER" id="PTHR46795">
    <property type="entry name" value="ABC TRANSPORTER PERMEASE-RELATED-RELATED"/>
    <property type="match status" value="1"/>
</dbReference>
<dbReference type="EMBL" id="JBGFTR010000067">
    <property type="protein sequence ID" value="MFH7566592.1"/>
    <property type="molecule type" value="Genomic_DNA"/>
</dbReference>